<organism evidence="1 2">
    <name type="scientific">Bursaphelenchus xylophilus</name>
    <name type="common">Pinewood nematode worm</name>
    <name type="synonym">Aphelenchoides xylophilus</name>
    <dbReference type="NCBI Taxonomy" id="6326"/>
    <lineage>
        <taxon>Eukaryota</taxon>
        <taxon>Metazoa</taxon>
        <taxon>Ecdysozoa</taxon>
        <taxon>Nematoda</taxon>
        <taxon>Chromadorea</taxon>
        <taxon>Rhabditida</taxon>
        <taxon>Tylenchina</taxon>
        <taxon>Tylenchomorpha</taxon>
        <taxon>Aphelenchoidea</taxon>
        <taxon>Aphelenchoididae</taxon>
        <taxon>Bursaphelenchus</taxon>
    </lineage>
</organism>
<dbReference type="Proteomes" id="UP000095284">
    <property type="component" value="Unplaced"/>
</dbReference>
<name>A0A1I7SS33_BURXY</name>
<accession>A0A1I7SS33</accession>
<sequence>MKCYIVPYESHPSFARTPKMERGMVRVPFDQLALQTLNNALFATNCYACCFQLPLLIIGFILKDSHAEWFWILNTCLQLPFSATVFFLNGLIITECALRYGKTPEDIQAQKDESLWEEIKDVIVHDLLKDLENFTDVVMTKEESLQLRPGFIGKLAMNVAFLLFFGFWFVEEICHPFSAYGFTKPHQINDQ</sequence>
<reference evidence="2" key="1">
    <citation type="submission" date="2016-11" db="UniProtKB">
        <authorList>
            <consortium name="WormBaseParasite"/>
        </authorList>
    </citation>
    <scope>IDENTIFICATION</scope>
</reference>
<evidence type="ECO:0000313" key="1">
    <source>
        <dbReference type="Proteomes" id="UP000095284"/>
    </source>
</evidence>
<dbReference type="WBParaSite" id="BXY_1585000.1">
    <property type="protein sequence ID" value="BXY_1585000.1"/>
    <property type="gene ID" value="BXY_1585000"/>
</dbReference>
<dbReference type="AlphaFoldDB" id="A0A1I7SS33"/>
<proteinExistence type="predicted"/>
<evidence type="ECO:0000313" key="2">
    <source>
        <dbReference type="WBParaSite" id="BXY_1585000.1"/>
    </source>
</evidence>
<protein>
    <submittedName>
        <fullName evidence="2">Uncharacterized protein</fullName>
    </submittedName>
</protein>